<gene>
    <name evidence="2" type="ORF">FWILDA_LOCUS14860</name>
</gene>
<evidence type="ECO:0000259" key="1">
    <source>
        <dbReference type="PROSITE" id="PS50011"/>
    </source>
</evidence>
<dbReference type="PANTHER" id="PTHR45756">
    <property type="entry name" value="PALMITOYLTRANSFERASE"/>
    <property type="match status" value="1"/>
</dbReference>
<dbReference type="Gene3D" id="1.10.510.10">
    <property type="entry name" value="Transferase(Phosphotransferase) domain 1"/>
    <property type="match status" value="1"/>
</dbReference>
<dbReference type="Proteomes" id="UP001153678">
    <property type="component" value="Unassembled WGS sequence"/>
</dbReference>
<evidence type="ECO:0000313" key="3">
    <source>
        <dbReference type="Proteomes" id="UP001153678"/>
    </source>
</evidence>
<sequence>KSILSISDLGLCKPVEYFQSSKNNDIYGVLPFVAPEVLRGQPYSFASDIYSFSMIMWEFISGVSPFYNEAYDFQLALNICKDKRPEIIKDILQCYIDLMKRCKPNCTSTTDSVINVPPEYNTNKTTNELAAGDCTLQSDVWPYYEDEEPIIFPNGLLFGIFDEERIRSSRQTKDSVK</sequence>
<dbReference type="InterPro" id="IPR001245">
    <property type="entry name" value="Ser-Thr/Tyr_kinase_cat_dom"/>
</dbReference>
<name>A0A9W4T1B5_9GLOM</name>
<dbReference type="OrthoDB" id="4062651at2759"/>
<dbReference type="GO" id="GO:0005524">
    <property type="term" value="F:ATP binding"/>
    <property type="evidence" value="ECO:0007669"/>
    <property type="project" value="InterPro"/>
</dbReference>
<dbReference type="SUPFAM" id="SSF56112">
    <property type="entry name" value="Protein kinase-like (PK-like)"/>
    <property type="match status" value="1"/>
</dbReference>
<dbReference type="AlphaFoldDB" id="A0A9W4T1B5"/>
<dbReference type="Pfam" id="PF07714">
    <property type="entry name" value="PK_Tyr_Ser-Thr"/>
    <property type="match status" value="1"/>
</dbReference>
<keyword evidence="3" id="KW-1185">Reference proteome</keyword>
<feature type="domain" description="Protein kinase" evidence="1">
    <location>
        <begin position="1"/>
        <end position="177"/>
    </location>
</feature>
<evidence type="ECO:0000313" key="2">
    <source>
        <dbReference type="EMBL" id="CAI2191008.1"/>
    </source>
</evidence>
<dbReference type="PROSITE" id="PS50011">
    <property type="entry name" value="PROTEIN_KINASE_DOM"/>
    <property type="match status" value="1"/>
</dbReference>
<accession>A0A9W4T1B5</accession>
<reference evidence="2" key="1">
    <citation type="submission" date="2022-08" db="EMBL/GenBank/DDBJ databases">
        <authorList>
            <person name="Kallberg Y."/>
            <person name="Tangrot J."/>
            <person name="Rosling A."/>
        </authorList>
    </citation>
    <scope>NUCLEOTIDE SEQUENCE</scope>
    <source>
        <strain evidence="2">Wild A</strain>
    </source>
</reference>
<dbReference type="InterPro" id="IPR011009">
    <property type="entry name" value="Kinase-like_dom_sf"/>
</dbReference>
<proteinExistence type="predicted"/>
<dbReference type="InterPro" id="IPR000719">
    <property type="entry name" value="Prot_kinase_dom"/>
</dbReference>
<dbReference type="GO" id="GO:0004672">
    <property type="term" value="F:protein kinase activity"/>
    <property type="evidence" value="ECO:0007669"/>
    <property type="project" value="InterPro"/>
</dbReference>
<feature type="non-terminal residue" evidence="2">
    <location>
        <position position="1"/>
    </location>
</feature>
<dbReference type="PANTHER" id="PTHR45756:SF1">
    <property type="entry name" value="PROTEIN KINASE DOMAIN CONTAINING PROTEIN"/>
    <property type="match status" value="1"/>
</dbReference>
<protein>
    <submittedName>
        <fullName evidence="2">17916_t:CDS:1</fullName>
    </submittedName>
</protein>
<dbReference type="InterPro" id="IPR053215">
    <property type="entry name" value="TKL_Ser/Thr_kinase"/>
</dbReference>
<comment type="caution">
    <text evidence="2">The sequence shown here is derived from an EMBL/GenBank/DDBJ whole genome shotgun (WGS) entry which is preliminary data.</text>
</comment>
<dbReference type="EMBL" id="CAMKVN010007016">
    <property type="protein sequence ID" value="CAI2191008.1"/>
    <property type="molecule type" value="Genomic_DNA"/>
</dbReference>
<organism evidence="2 3">
    <name type="scientific">Funneliformis geosporum</name>
    <dbReference type="NCBI Taxonomy" id="1117311"/>
    <lineage>
        <taxon>Eukaryota</taxon>
        <taxon>Fungi</taxon>
        <taxon>Fungi incertae sedis</taxon>
        <taxon>Mucoromycota</taxon>
        <taxon>Glomeromycotina</taxon>
        <taxon>Glomeromycetes</taxon>
        <taxon>Glomerales</taxon>
        <taxon>Glomeraceae</taxon>
        <taxon>Funneliformis</taxon>
    </lineage>
</organism>